<dbReference type="SUPFAM" id="SSF54768">
    <property type="entry name" value="dsRNA-binding domain-like"/>
    <property type="match status" value="1"/>
</dbReference>
<dbReference type="FunFam" id="3.30.230.10:FF:000002">
    <property type="entry name" value="30S ribosomal protein S5"/>
    <property type="match status" value="1"/>
</dbReference>
<dbReference type="InterPro" id="IPR005712">
    <property type="entry name" value="Ribosomal_uS5_bac-type"/>
</dbReference>
<keyword evidence="3" id="KW-0694">RNA-binding</keyword>
<evidence type="ECO:0000313" key="12">
    <source>
        <dbReference type="EMBL" id="KXK10069.1"/>
    </source>
</evidence>
<feature type="compositionally biased region" description="Basic and acidic residues" evidence="10">
    <location>
        <begin position="28"/>
        <end position="59"/>
    </location>
</feature>
<gene>
    <name evidence="12" type="primary">rpsE</name>
    <name evidence="12" type="ORF">UZ20_WS6002000151</name>
</gene>
<dbReference type="SUPFAM" id="SSF54211">
    <property type="entry name" value="Ribosomal protein S5 domain 2-like"/>
    <property type="match status" value="1"/>
</dbReference>
<dbReference type="PATRIC" id="fig|1617427.3.peg.160"/>
<dbReference type="Gene3D" id="3.30.160.20">
    <property type="match status" value="1"/>
</dbReference>
<dbReference type="InterPro" id="IPR000851">
    <property type="entry name" value="Ribosomal_uS5"/>
</dbReference>
<keyword evidence="5 8" id="KW-0687">Ribonucleoprotein</keyword>
<evidence type="ECO:0000256" key="1">
    <source>
        <dbReference type="ARBA" id="ARBA00008945"/>
    </source>
</evidence>
<dbReference type="GO" id="GO:0019843">
    <property type="term" value="F:rRNA binding"/>
    <property type="evidence" value="ECO:0007669"/>
    <property type="project" value="UniProtKB-KW"/>
</dbReference>
<dbReference type="Pfam" id="PF00333">
    <property type="entry name" value="Ribosomal_S5"/>
    <property type="match status" value="1"/>
</dbReference>
<keyword evidence="4 8" id="KW-0689">Ribosomal protein</keyword>
<evidence type="ECO:0000256" key="3">
    <source>
        <dbReference type="ARBA" id="ARBA00022884"/>
    </source>
</evidence>
<dbReference type="STRING" id="1617427.UZ20_WS6002000151"/>
<dbReference type="GO" id="GO:0015935">
    <property type="term" value="C:small ribosomal subunit"/>
    <property type="evidence" value="ECO:0007669"/>
    <property type="project" value="InterPro"/>
</dbReference>
<dbReference type="AlphaFoldDB" id="A0A136KKX8"/>
<dbReference type="GO" id="GO:0003735">
    <property type="term" value="F:structural constituent of ribosome"/>
    <property type="evidence" value="ECO:0007669"/>
    <property type="project" value="UniProtKB-UniRule"/>
</dbReference>
<dbReference type="InterPro" id="IPR014721">
    <property type="entry name" value="Ribsml_uS5_D2-typ_fold_subgr"/>
</dbReference>
<evidence type="ECO:0000256" key="5">
    <source>
        <dbReference type="ARBA" id="ARBA00023274"/>
    </source>
</evidence>
<comment type="caution">
    <text evidence="12">The sequence shown here is derived from an EMBL/GenBank/DDBJ whole genome shotgun (WGS) entry which is preliminary data.</text>
</comment>
<accession>A0A136KKX8</accession>
<dbReference type="Pfam" id="PF03719">
    <property type="entry name" value="Ribosomal_S5_C"/>
    <property type="match status" value="1"/>
</dbReference>
<protein>
    <recommendedName>
        <fullName evidence="6">Small ribosomal subunit protein uS5</fullName>
    </recommendedName>
    <alternativeName>
        <fullName evidence="7">30S ribosomal protein S5</fullName>
    </alternativeName>
</protein>
<dbReference type="PANTHER" id="PTHR48277:SF1">
    <property type="entry name" value="MITOCHONDRIAL RIBOSOMAL PROTEIN S5"/>
    <property type="match status" value="1"/>
</dbReference>
<dbReference type="NCBIfam" id="TIGR01021">
    <property type="entry name" value="rpsE_bact"/>
    <property type="match status" value="1"/>
</dbReference>
<name>A0A136KKX8_9BACT</name>
<dbReference type="Gene3D" id="3.30.230.10">
    <property type="match status" value="1"/>
</dbReference>
<dbReference type="InterPro" id="IPR005324">
    <property type="entry name" value="Ribosomal_uS5_C"/>
</dbReference>
<feature type="domain" description="S5 DRBM" evidence="11">
    <location>
        <begin position="56"/>
        <end position="119"/>
    </location>
</feature>
<dbReference type="GO" id="GO:0005737">
    <property type="term" value="C:cytoplasm"/>
    <property type="evidence" value="ECO:0007669"/>
    <property type="project" value="UniProtKB-ARBA"/>
</dbReference>
<feature type="region of interest" description="Disordered" evidence="10">
    <location>
        <begin position="1"/>
        <end position="59"/>
    </location>
</feature>
<proteinExistence type="inferred from homology"/>
<keyword evidence="2" id="KW-0699">rRNA-binding</keyword>
<evidence type="ECO:0000256" key="8">
    <source>
        <dbReference type="PROSITE-ProRule" id="PRU00268"/>
    </source>
</evidence>
<dbReference type="InterPro" id="IPR020568">
    <property type="entry name" value="Ribosomal_Su5_D2-typ_SF"/>
</dbReference>
<evidence type="ECO:0000256" key="6">
    <source>
        <dbReference type="ARBA" id="ARBA00035255"/>
    </source>
</evidence>
<evidence type="ECO:0000256" key="7">
    <source>
        <dbReference type="ARBA" id="ARBA00035519"/>
    </source>
</evidence>
<dbReference type="EMBL" id="JYPD01000010">
    <property type="protein sequence ID" value="KXK10069.1"/>
    <property type="molecule type" value="Genomic_DNA"/>
</dbReference>
<dbReference type="Proteomes" id="UP000070449">
    <property type="component" value="Unassembled WGS sequence"/>
</dbReference>
<reference evidence="12 13" key="1">
    <citation type="submission" date="2015-02" db="EMBL/GenBank/DDBJ databases">
        <title>Improved understanding of the partial-nitritation anammox process through 23 genomes representing the majority of the microbial community.</title>
        <authorList>
            <person name="Speth D.R."/>
            <person name="In T Zandt M."/>
            <person name="Guerrero Cruz S."/>
            <person name="Jetten M.S."/>
            <person name="Dutilh B.E."/>
        </authorList>
    </citation>
    <scope>NUCLEOTIDE SEQUENCE [LARGE SCALE GENOMIC DNA]</scope>
    <source>
        <strain evidence="12">OLB21</strain>
    </source>
</reference>
<dbReference type="InterPro" id="IPR013810">
    <property type="entry name" value="Ribosomal_uS5_N"/>
</dbReference>
<comment type="similarity">
    <text evidence="1 9">Belongs to the universal ribosomal protein uS5 family.</text>
</comment>
<sequence>MADQDKKNTKPEVKKPDTKGTAENAPVRGDRRNMQTQKRRPDSRGRRGKKENSDGVDKKIVSIRRVSRTYSGGKRMRLSVLVVAGDKNGRVGAALAKAADVRTAEDKAFSLAKKKMVKVSLRGGTIPHQVTYKKGAARIFMKPAAPGTGVIAGGAMRAVLELVGVKDILTKVIGSSNNISNVYAAIEALQSLKPVKRSNNVKESK</sequence>
<dbReference type="PANTHER" id="PTHR48277">
    <property type="entry name" value="MITOCHONDRIAL RIBOSOMAL PROTEIN S5"/>
    <property type="match status" value="1"/>
</dbReference>
<organism evidence="12 13">
    <name type="scientific">candidate division WS6 bacterium OLB21</name>
    <dbReference type="NCBI Taxonomy" id="1617427"/>
    <lineage>
        <taxon>Bacteria</taxon>
        <taxon>Candidatus Dojkabacteria</taxon>
    </lineage>
</organism>
<feature type="compositionally biased region" description="Basic and acidic residues" evidence="10">
    <location>
        <begin position="1"/>
        <end position="20"/>
    </location>
</feature>
<evidence type="ECO:0000259" key="11">
    <source>
        <dbReference type="PROSITE" id="PS50881"/>
    </source>
</evidence>
<evidence type="ECO:0000256" key="10">
    <source>
        <dbReference type="SAM" id="MobiDB-lite"/>
    </source>
</evidence>
<dbReference type="PROSITE" id="PS50881">
    <property type="entry name" value="S5_DSRBD"/>
    <property type="match status" value="1"/>
</dbReference>
<evidence type="ECO:0000256" key="9">
    <source>
        <dbReference type="RuleBase" id="RU003823"/>
    </source>
</evidence>
<dbReference type="GO" id="GO:0006412">
    <property type="term" value="P:translation"/>
    <property type="evidence" value="ECO:0007669"/>
    <property type="project" value="InterPro"/>
</dbReference>
<evidence type="ECO:0000313" key="13">
    <source>
        <dbReference type="Proteomes" id="UP000070449"/>
    </source>
</evidence>
<evidence type="ECO:0000256" key="2">
    <source>
        <dbReference type="ARBA" id="ARBA00022730"/>
    </source>
</evidence>
<evidence type="ECO:0000256" key="4">
    <source>
        <dbReference type="ARBA" id="ARBA00022980"/>
    </source>
</evidence>